<keyword evidence="2" id="KW-1185">Reference proteome</keyword>
<organism evidence="1 2">
    <name type="scientific">Hoylesella oralis ATCC 33269</name>
    <dbReference type="NCBI Taxonomy" id="873533"/>
    <lineage>
        <taxon>Bacteria</taxon>
        <taxon>Pseudomonadati</taxon>
        <taxon>Bacteroidota</taxon>
        <taxon>Bacteroidia</taxon>
        <taxon>Bacteroidales</taxon>
        <taxon>Prevotellaceae</taxon>
        <taxon>Hoylesella</taxon>
    </lineage>
</organism>
<name>E7RMF0_9BACT</name>
<gene>
    <name evidence="1" type="ORF">HMPREF0663_10300</name>
</gene>
<evidence type="ECO:0000313" key="2">
    <source>
        <dbReference type="Proteomes" id="UP000005580"/>
    </source>
</evidence>
<evidence type="ECO:0000313" key="1">
    <source>
        <dbReference type="EMBL" id="EFZ37931.1"/>
    </source>
</evidence>
<protein>
    <submittedName>
        <fullName evidence="1">Uncharacterized protein</fullName>
    </submittedName>
</protein>
<dbReference type="HOGENOM" id="CLU_3237772_0_0_10"/>
<proteinExistence type="predicted"/>
<dbReference type="AlphaFoldDB" id="E7RMF0"/>
<accession>E7RMF0</accession>
<dbReference type="EMBL" id="AEPE02000002">
    <property type="protein sequence ID" value="EFZ37931.1"/>
    <property type="molecule type" value="Genomic_DNA"/>
</dbReference>
<reference evidence="1" key="1">
    <citation type="submission" date="2011-01" db="EMBL/GenBank/DDBJ databases">
        <authorList>
            <person name="Muzny D."/>
            <person name="Qin X."/>
            <person name="Buhay C."/>
            <person name="Dugan-Rocha S."/>
            <person name="Ding Y."/>
            <person name="Chen G."/>
            <person name="Hawes A."/>
            <person name="Holder M."/>
            <person name="Jhangiani S."/>
            <person name="Johnson A."/>
            <person name="Khan Z."/>
            <person name="Li Z."/>
            <person name="Liu W."/>
            <person name="Liu X."/>
            <person name="Perez L."/>
            <person name="Shen H."/>
            <person name="Wang Q."/>
            <person name="Watt J."/>
            <person name="Xi L."/>
            <person name="Xin Y."/>
            <person name="Zhou J."/>
            <person name="Deng J."/>
            <person name="Jiang H."/>
            <person name="Liu Y."/>
            <person name="Qu J."/>
            <person name="Song X.-Z."/>
            <person name="Zhang L."/>
            <person name="Villasana D."/>
            <person name="Johnson A."/>
            <person name="Liu J."/>
            <person name="Liyanage D."/>
            <person name="Lorensuhewa L."/>
            <person name="Robinson T."/>
            <person name="Song A."/>
            <person name="Song B.-B."/>
            <person name="Dinh H."/>
            <person name="Thornton R."/>
            <person name="Coyle M."/>
            <person name="Francisco L."/>
            <person name="Jackson L."/>
            <person name="Javaid M."/>
            <person name="Korchina V."/>
            <person name="Kovar C."/>
            <person name="Mata R."/>
            <person name="Mathew T."/>
            <person name="Ngo R."/>
            <person name="Nguyen L."/>
            <person name="Nguyen N."/>
            <person name="Okwuonu G."/>
            <person name="Ongeri F."/>
            <person name="Pham C."/>
            <person name="Simmons D."/>
            <person name="Wilczek-Boney K."/>
            <person name="Hale W."/>
            <person name="Jakkamsetti A."/>
            <person name="Pham P."/>
            <person name="Ruth R."/>
            <person name="San Lucas F."/>
            <person name="Warren J."/>
            <person name="Zhang J."/>
            <person name="Zhao Z."/>
            <person name="Zhou C."/>
            <person name="Zhu D."/>
            <person name="Lee S."/>
            <person name="Bess C."/>
            <person name="Blankenburg K."/>
            <person name="Forbes L."/>
            <person name="Fu Q."/>
            <person name="Gubbala S."/>
            <person name="Hirani K."/>
            <person name="Jayaseelan J.C."/>
            <person name="Lara F."/>
            <person name="Munidasa M."/>
            <person name="Palculict T."/>
            <person name="Patil S."/>
            <person name="Pu L.-L."/>
            <person name="Saada N."/>
            <person name="Tang L."/>
            <person name="Weissenberger G."/>
            <person name="Zhu Y."/>
            <person name="Hemphill L."/>
            <person name="Shang Y."/>
            <person name="Youmans B."/>
            <person name="Ayvaz T."/>
            <person name="Ross M."/>
            <person name="Santibanez J."/>
            <person name="Aqrawi P."/>
            <person name="Gross S."/>
            <person name="Joshi V."/>
            <person name="Fowler G."/>
            <person name="Nazareth L."/>
            <person name="Reid J."/>
            <person name="Worley K."/>
            <person name="Petrosino J."/>
            <person name="Highlander S."/>
            <person name="Gibbs R."/>
        </authorList>
    </citation>
    <scope>NUCLEOTIDE SEQUENCE [LARGE SCALE GENOMIC DNA]</scope>
    <source>
        <strain evidence="1">ATCC 33269</strain>
    </source>
</reference>
<dbReference type="Proteomes" id="UP000005580">
    <property type="component" value="Unassembled WGS sequence"/>
</dbReference>
<sequence>MNGILRMYAGKVTENGLKFKDFSVNVVRKQITFGALTRMKRAI</sequence>
<comment type="caution">
    <text evidence="1">The sequence shown here is derived from an EMBL/GenBank/DDBJ whole genome shotgun (WGS) entry which is preliminary data.</text>
</comment>